<name>A0A9X0BZF4_9EURO</name>
<accession>A0A9X0BZF4</accession>
<keyword evidence="1" id="KW-0812">Transmembrane</keyword>
<protein>
    <submittedName>
        <fullName evidence="2">Uncharacterized protein</fullName>
    </submittedName>
</protein>
<evidence type="ECO:0000256" key="1">
    <source>
        <dbReference type="SAM" id="Phobius"/>
    </source>
</evidence>
<reference evidence="2" key="2">
    <citation type="journal article" date="2023" name="IMA Fungus">
        <title>Comparative genomic study of the Penicillium genus elucidates a diverse pangenome and 15 lateral gene transfer events.</title>
        <authorList>
            <person name="Petersen C."/>
            <person name="Sorensen T."/>
            <person name="Nielsen M.R."/>
            <person name="Sondergaard T.E."/>
            <person name="Sorensen J.L."/>
            <person name="Fitzpatrick D.A."/>
            <person name="Frisvad J.C."/>
            <person name="Nielsen K.L."/>
        </authorList>
    </citation>
    <scope>NUCLEOTIDE SEQUENCE</scope>
    <source>
        <strain evidence="2">IBT 30728</strain>
    </source>
</reference>
<evidence type="ECO:0000313" key="2">
    <source>
        <dbReference type="EMBL" id="KAJ5491112.1"/>
    </source>
</evidence>
<dbReference type="AlphaFoldDB" id="A0A9X0BZF4"/>
<dbReference type="Proteomes" id="UP001148312">
    <property type="component" value="Unassembled WGS sequence"/>
</dbReference>
<organism evidence="2 3">
    <name type="scientific">Penicillium diatomitis</name>
    <dbReference type="NCBI Taxonomy" id="2819901"/>
    <lineage>
        <taxon>Eukaryota</taxon>
        <taxon>Fungi</taxon>
        <taxon>Dikarya</taxon>
        <taxon>Ascomycota</taxon>
        <taxon>Pezizomycotina</taxon>
        <taxon>Eurotiomycetes</taxon>
        <taxon>Eurotiomycetidae</taxon>
        <taxon>Eurotiales</taxon>
        <taxon>Aspergillaceae</taxon>
        <taxon>Penicillium</taxon>
    </lineage>
</organism>
<reference evidence="2" key="1">
    <citation type="submission" date="2022-12" db="EMBL/GenBank/DDBJ databases">
        <authorList>
            <person name="Petersen C."/>
        </authorList>
    </citation>
    <scope>NUCLEOTIDE SEQUENCE</scope>
    <source>
        <strain evidence="2">IBT 30728</strain>
    </source>
</reference>
<proteinExistence type="predicted"/>
<gene>
    <name evidence="2" type="ORF">N7539_002679</name>
</gene>
<comment type="caution">
    <text evidence="2">The sequence shown here is derived from an EMBL/GenBank/DDBJ whole genome shotgun (WGS) entry which is preliminary data.</text>
</comment>
<sequence length="99" mass="11130">MTEKWDGSGTLELEVLAYYGMFGLDFVIVASFRGWSTEIGPLAQIDRRVRCAEDLLDGEVVRARKRMKQHERKTANARLLCVAVLAAGQSNDDEEMLIP</sequence>
<keyword evidence="1" id="KW-0472">Membrane</keyword>
<dbReference type="GeneID" id="81622531"/>
<dbReference type="EMBL" id="JAPWDQ010000003">
    <property type="protein sequence ID" value="KAJ5491112.1"/>
    <property type="molecule type" value="Genomic_DNA"/>
</dbReference>
<keyword evidence="3" id="KW-1185">Reference proteome</keyword>
<dbReference type="RefSeq" id="XP_056792241.1">
    <property type="nucleotide sequence ID" value="XM_056932282.1"/>
</dbReference>
<keyword evidence="1" id="KW-1133">Transmembrane helix</keyword>
<feature type="transmembrane region" description="Helical" evidence="1">
    <location>
        <begin position="16"/>
        <end position="35"/>
    </location>
</feature>
<evidence type="ECO:0000313" key="3">
    <source>
        <dbReference type="Proteomes" id="UP001148312"/>
    </source>
</evidence>